<dbReference type="GO" id="GO:0019379">
    <property type="term" value="P:sulfate assimilation, phosphoadenylyl sulfate reduction by phosphoadenylyl-sulfate reductase (thioredoxin)"/>
    <property type="evidence" value="ECO:0007669"/>
    <property type="project" value="TreeGrafter"/>
</dbReference>
<evidence type="ECO:0000256" key="7">
    <source>
        <dbReference type="RuleBase" id="RU004347"/>
    </source>
</evidence>
<dbReference type="EMBL" id="QFPP01000091">
    <property type="protein sequence ID" value="PZQ75338.1"/>
    <property type="molecule type" value="Genomic_DNA"/>
</dbReference>
<evidence type="ECO:0000256" key="5">
    <source>
        <dbReference type="ARBA" id="ARBA00022840"/>
    </source>
</evidence>
<dbReference type="Pfam" id="PF01583">
    <property type="entry name" value="APS_kinase"/>
    <property type="match status" value="1"/>
</dbReference>
<dbReference type="GO" id="GO:0005524">
    <property type="term" value="F:ATP binding"/>
    <property type="evidence" value="ECO:0007669"/>
    <property type="project" value="UniProtKB-UniRule"/>
</dbReference>
<dbReference type="InterPro" id="IPR027417">
    <property type="entry name" value="P-loop_NTPase"/>
</dbReference>
<dbReference type="NCBIfam" id="NF003013">
    <property type="entry name" value="PRK03846.1"/>
    <property type="match status" value="1"/>
</dbReference>
<dbReference type="InterPro" id="IPR002891">
    <property type="entry name" value="APS"/>
</dbReference>
<dbReference type="GO" id="GO:0070814">
    <property type="term" value="P:hydrogen sulfide biosynthetic process"/>
    <property type="evidence" value="ECO:0007669"/>
    <property type="project" value="UniProtKB-UniRule"/>
</dbReference>
<evidence type="ECO:0000259" key="8">
    <source>
        <dbReference type="Pfam" id="PF01583"/>
    </source>
</evidence>
<dbReference type="Gene3D" id="3.40.50.300">
    <property type="entry name" value="P-loop containing nucleotide triphosphate hydrolases"/>
    <property type="match status" value="1"/>
</dbReference>
<reference evidence="9 10" key="1">
    <citation type="submission" date="2017-08" db="EMBL/GenBank/DDBJ databases">
        <title>Infants hospitalized years apart are colonized by the same room-sourced microbial strains.</title>
        <authorList>
            <person name="Brooks B."/>
            <person name="Olm M.R."/>
            <person name="Firek B.A."/>
            <person name="Baker R."/>
            <person name="Thomas B.C."/>
            <person name="Morowitz M.J."/>
            <person name="Banfield J.F."/>
        </authorList>
    </citation>
    <scope>NUCLEOTIDE SEQUENCE [LARGE SCALE GENOMIC DNA]</scope>
    <source>
        <strain evidence="9">S2_005_003_R2_41</strain>
    </source>
</reference>
<dbReference type="PANTHER" id="PTHR42700">
    <property type="entry name" value="SULFATE ADENYLYLTRANSFERASE"/>
    <property type="match status" value="1"/>
</dbReference>
<comment type="pathway">
    <text evidence="6 7">Sulfur metabolism; hydrogen sulfide biosynthesis; sulfite from sulfate: step 2/3.</text>
</comment>
<dbReference type="GO" id="GO:0005737">
    <property type="term" value="C:cytoplasm"/>
    <property type="evidence" value="ECO:0007669"/>
    <property type="project" value="TreeGrafter"/>
</dbReference>
<dbReference type="GO" id="GO:0010134">
    <property type="term" value="P:sulfate assimilation via adenylyl sulfate reduction"/>
    <property type="evidence" value="ECO:0007669"/>
    <property type="project" value="TreeGrafter"/>
</dbReference>
<keyword evidence="6" id="KW-0597">Phosphoprotein</keyword>
<keyword evidence="4 6" id="KW-0547">Nucleotide-binding</keyword>
<dbReference type="AlphaFoldDB" id="A0A2W5QDP5"/>
<evidence type="ECO:0000313" key="9">
    <source>
        <dbReference type="EMBL" id="PZQ75338.1"/>
    </source>
</evidence>
<dbReference type="SUPFAM" id="SSF52540">
    <property type="entry name" value="P-loop containing nucleoside triphosphate hydrolases"/>
    <property type="match status" value="1"/>
</dbReference>
<evidence type="ECO:0000256" key="6">
    <source>
        <dbReference type="HAMAP-Rule" id="MF_00065"/>
    </source>
</evidence>
<accession>A0A2W5QDP5</accession>
<keyword evidence="6 7" id="KW-0418">Kinase</keyword>
<comment type="function">
    <text evidence="6 7">Catalyzes the synthesis of activated sulfate.</text>
</comment>
<comment type="catalytic activity">
    <reaction evidence="1 6 7">
        <text>adenosine 5'-phosphosulfate + ATP = 3'-phosphoadenylyl sulfate + ADP + H(+)</text>
        <dbReference type="Rhea" id="RHEA:24152"/>
        <dbReference type="ChEBI" id="CHEBI:15378"/>
        <dbReference type="ChEBI" id="CHEBI:30616"/>
        <dbReference type="ChEBI" id="CHEBI:58243"/>
        <dbReference type="ChEBI" id="CHEBI:58339"/>
        <dbReference type="ChEBI" id="CHEBI:456216"/>
        <dbReference type="EC" id="2.7.1.25"/>
    </reaction>
</comment>
<comment type="caution">
    <text evidence="9">The sequence shown here is derived from an EMBL/GenBank/DDBJ whole genome shotgun (WGS) entry which is preliminary data.</text>
</comment>
<dbReference type="CDD" id="cd02027">
    <property type="entry name" value="APSK"/>
    <property type="match status" value="1"/>
</dbReference>
<dbReference type="GO" id="GO:0004020">
    <property type="term" value="F:adenylylsulfate kinase activity"/>
    <property type="evidence" value="ECO:0007669"/>
    <property type="project" value="UniProtKB-UniRule"/>
</dbReference>
<dbReference type="HAMAP" id="MF_00065">
    <property type="entry name" value="Adenylyl_sulf_kinase"/>
    <property type="match status" value="1"/>
</dbReference>
<protein>
    <recommendedName>
        <fullName evidence="2 6">Adenylyl-sulfate kinase</fullName>
        <ecNumber evidence="2 6">2.7.1.25</ecNumber>
    </recommendedName>
    <alternativeName>
        <fullName evidence="6">APS kinase</fullName>
    </alternativeName>
    <alternativeName>
        <fullName evidence="6">ATP adenosine-5'-phosphosulfate 3'-phosphotransferase</fullName>
    </alternativeName>
    <alternativeName>
        <fullName evidence="6">Adenosine-5'-phosphosulfate kinase</fullName>
    </alternativeName>
</protein>
<keyword evidence="3 6" id="KW-0808">Transferase</keyword>
<evidence type="ECO:0000256" key="2">
    <source>
        <dbReference type="ARBA" id="ARBA00012121"/>
    </source>
</evidence>
<comment type="caution">
    <text evidence="6">Lacks conserved residue(s) required for the propagation of feature annotation.</text>
</comment>
<dbReference type="EC" id="2.7.1.25" evidence="2 6"/>
<sequence>MKSLSPAVLAEPDLSDLCRAAAPRPAQAACVVWLTGLSGAGKSTLAEGLRARLVRCGVAVAVLDGDTVRQGLSQGLGFSEQDRRENVRRIAEVARLLSAQGVLVVVAAIAPRRAQRALARQIVGPAYREVHVDAPVGLCEHRDVKGLYARVRRGELTQFTGVSDDYEMPTTPDLRIDTAALGIAEAVQQLTVALVGRWMAAGWTATPGAEPA</sequence>
<gene>
    <name evidence="6 9" type="primary">cysC</name>
    <name evidence="9" type="ORF">DI563_09925</name>
</gene>
<proteinExistence type="inferred from homology"/>
<dbReference type="InterPro" id="IPR050512">
    <property type="entry name" value="Sulf_AdTrans/APS_kinase"/>
</dbReference>
<evidence type="ECO:0000313" key="10">
    <source>
        <dbReference type="Proteomes" id="UP000249135"/>
    </source>
</evidence>
<dbReference type="NCBIfam" id="TIGR00455">
    <property type="entry name" value="apsK"/>
    <property type="match status" value="1"/>
</dbReference>
<dbReference type="UniPathway" id="UPA00140">
    <property type="reaction ID" value="UER00205"/>
</dbReference>
<dbReference type="PANTHER" id="PTHR42700:SF1">
    <property type="entry name" value="SULFATE ADENYLYLTRANSFERASE"/>
    <property type="match status" value="1"/>
</dbReference>
<evidence type="ECO:0000256" key="3">
    <source>
        <dbReference type="ARBA" id="ARBA00022679"/>
    </source>
</evidence>
<organism evidence="9 10">
    <name type="scientific">Variovorax paradoxus</name>
    <dbReference type="NCBI Taxonomy" id="34073"/>
    <lineage>
        <taxon>Bacteria</taxon>
        <taxon>Pseudomonadati</taxon>
        <taxon>Pseudomonadota</taxon>
        <taxon>Betaproteobacteria</taxon>
        <taxon>Burkholderiales</taxon>
        <taxon>Comamonadaceae</taxon>
        <taxon>Variovorax</taxon>
    </lineage>
</organism>
<feature type="domain" description="APS kinase" evidence="8">
    <location>
        <begin position="29"/>
        <end position="177"/>
    </location>
</feature>
<feature type="binding site" evidence="6">
    <location>
        <begin position="36"/>
        <end position="43"/>
    </location>
    <ligand>
        <name>ATP</name>
        <dbReference type="ChEBI" id="CHEBI:30616"/>
    </ligand>
</feature>
<name>A0A2W5QDP5_VARPD</name>
<dbReference type="GO" id="GO:0004781">
    <property type="term" value="F:sulfate adenylyltransferase (ATP) activity"/>
    <property type="evidence" value="ECO:0007669"/>
    <property type="project" value="TreeGrafter"/>
</dbReference>
<keyword evidence="5 6" id="KW-0067">ATP-binding</keyword>
<evidence type="ECO:0000256" key="4">
    <source>
        <dbReference type="ARBA" id="ARBA00022741"/>
    </source>
</evidence>
<dbReference type="Proteomes" id="UP000249135">
    <property type="component" value="Unassembled WGS sequence"/>
</dbReference>
<comment type="similarity">
    <text evidence="6 7">Belongs to the APS kinase family.</text>
</comment>
<evidence type="ECO:0000256" key="1">
    <source>
        <dbReference type="ARBA" id="ARBA00001823"/>
    </source>
</evidence>
<dbReference type="InterPro" id="IPR059117">
    <property type="entry name" value="APS_kinase_dom"/>
</dbReference>